<dbReference type="InterPro" id="IPR050766">
    <property type="entry name" value="Bact_Lucif_Oxidored"/>
</dbReference>
<dbReference type="PANTHER" id="PTHR30137">
    <property type="entry name" value="LUCIFERASE-LIKE MONOOXYGENASE"/>
    <property type="match status" value="1"/>
</dbReference>
<evidence type="ECO:0000259" key="3">
    <source>
        <dbReference type="Pfam" id="PF00296"/>
    </source>
</evidence>
<proteinExistence type="predicted"/>
<keyword evidence="1" id="KW-0560">Oxidoreductase</keyword>
<dbReference type="Pfam" id="PF00296">
    <property type="entry name" value="Bac_luciferase"/>
    <property type="match status" value="1"/>
</dbReference>
<dbReference type="PANTHER" id="PTHR30137:SF8">
    <property type="entry name" value="BLR5498 PROTEIN"/>
    <property type="match status" value="1"/>
</dbReference>
<dbReference type="InterPro" id="IPR011251">
    <property type="entry name" value="Luciferase-like_dom"/>
</dbReference>
<feature type="domain" description="Luciferase-like" evidence="3">
    <location>
        <begin position="11"/>
        <end position="301"/>
    </location>
</feature>
<dbReference type="Gene3D" id="3.20.20.30">
    <property type="entry name" value="Luciferase-like domain"/>
    <property type="match status" value="1"/>
</dbReference>
<evidence type="ECO:0000256" key="2">
    <source>
        <dbReference type="ARBA" id="ARBA00023033"/>
    </source>
</evidence>
<gene>
    <name evidence="4" type="ORF">R3Q16_33695</name>
</gene>
<dbReference type="SUPFAM" id="SSF51679">
    <property type="entry name" value="Bacterial luciferase-like"/>
    <property type="match status" value="1"/>
</dbReference>
<dbReference type="EMBL" id="JAWLKB010000056">
    <property type="protein sequence ID" value="MDV6271554.1"/>
    <property type="molecule type" value="Genomic_DNA"/>
</dbReference>
<evidence type="ECO:0000313" key="4">
    <source>
        <dbReference type="EMBL" id="MDV6271554.1"/>
    </source>
</evidence>
<evidence type="ECO:0000313" key="5">
    <source>
        <dbReference type="Proteomes" id="UP001185927"/>
    </source>
</evidence>
<comment type="caution">
    <text evidence="4">The sequence shown here is derived from an EMBL/GenBank/DDBJ whole genome shotgun (WGS) entry which is preliminary data.</text>
</comment>
<dbReference type="Proteomes" id="UP001185927">
    <property type="component" value="Unassembled WGS sequence"/>
</dbReference>
<keyword evidence="2" id="KW-0503">Monooxygenase</keyword>
<dbReference type="InterPro" id="IPR036661">
    <property type="entry name" value="Luciferase-like_sf"/>
</dbReference>
<accession>A0ABU4C5L2</accession>
<sequence>MPLTAPNADIEFGIYSLADMNSPETAPRRIRDIVDYGVAADKLGLNVFGVGEHHTSRFVVSSPAVVLAAIAARTSSITLASAVSVLSVLDPVRLYQDFAQLDLVSGGRAEITAGRSAYAEPFDIFGVDGTQYDEVFAEKLDLLRVLTTEEVVTWEGRFRTPLDRATVIPRLGRTLPVRVGVGGSLDSARRAGSVGLPMTLAHLGGSAARAKPAVDLYWSSAEAAGYPLSTLGVGLASHLYVGATSQGARETFYPHYRSYFAAGRGTHLDRSTFDAMAGPDGALLVGSAHEIAEKIAAQHQLIGACRFIGLIDLGGLPRIDVVESIERFADGVAPAVRGSSG</sequence>
<evidence type="ECO:0000256" key="1">
    <source>
        <dbReference type="ARBA" id="ARBA00023002"/>
    </source>
</evidence>
<protein>
    <submittedName>
        <fullName evidence="4">LLM class flavin-dependent oxidoreductase</fullName>
    </submittedName>
</protein>
<organism evidence="4 5">
    <name type="scientific">Rhodococcus globerulus</name>
    <dbReference type="NCBI Taxonomy" id="33008"/>
    <lineage>
        <taxon>Bacteria</taxon>
        <taxon>Bacillati</taxon>
        <taxon>Actinomycetota</taxon>
        <taxon>Actinomycetes</taxon>
        <taxon>Mycobacteriales</taxon>
        <taxon>Nocardiaceae</taxon>
        <taxon>Rhodococcus</taxon>
    </lineage>
</organism>
<dbReference type="RefSeq" id="WP_317546083.1">
    <property type="nucleotide sequence ID" value="NZ_JAWLKB010000056.1"/>
</dbReference>
<reference evidence="4 5" key="1">
    <citation type="submission" date="2023-10" db="EMBL/GenBank/DDBJ databases">
        <title>Development of a sustainable strategy for remediation of hydrocarbon-contaminated territories based on the waste exchange concept.</title>
        <authorList>
            <person name="Krivoruchko A."/>
        </authorList>
    </citation>
    <scope>NUCLEOTIDE SEQUENCE [LARGE SCALE GENOMIC DNA]</scope>
    <source>
        <strain evidence="4 5">IEGM 1203</strain>
    </source>
</reference>
<name>A0ABU4C5L2_RHOGO</name>
<keyword evidence="5" id="KW-1185">Reference proteome</keyword>